<keyword evidence="3" id="KW-1185">Reference proteome</keyword>
<keyword evidence="1" id="KW-0812">Transmembrane</keyword>
<name>A0ABQ4FMG0_9ACTN</name>
<reference evidence="2 3" key="1">
    <citation type="submission" date="2021-01" db="EMBL/GenBank/DDBJ databases">
        <title>Whole genome shotgun sequence of Microbispora amethystogenes NBRC 101907.</title>
        <authorList>
            <person name="Komaki H."/>
            <person name="Tamura T."/>
        </authorList>
    </citation>
    <scope>NUCLEOTIDE SEQUENCE [LARGE SCALE GENOMIC DNA]</scope>
    <source>
        <strain evidence="2 3">NBRC 101907</strain>
    </source>
</reference>
<dbReference type="Proteomes" id="UP000651728">
    <property type="component" value="Unassembled WGS sequence"/>
</dbReference>
<protein>
    <submittedName>
        <fullName evidence="2">Uncharacterized protein</fullName>
    </submittedName>
</protein>
<organism evidence="2 3">
    <name type="scientific">Microbispora amethystogenes</name>
    <dbReference type="NCBI Taxonomy" id="1427754"/>
    <lineage>
        <taxon>Bacteria</taxon>
        <taxon>Bacillati</taxon>
        <taxon>Actinomycetota</taxon>
        <taxon>Actinomycetes</taxon>
        <taxon>Streptosporangiales</taxon>
        <taxon>Streptosporangiaceae</taxon>
        <taxon>Microbispora</taxon>
    </lineage>
</organism>
<feature type="transmembrane region" description="Helical" evidence="1">
    <location>
        <begin position="37"/>
        <end position="57"/>
    </location>
</feature>
<evidence type="ECO:0000313" key="2">
    <source>
        <dbReference type="EMBL" id="GIH35957.1"/>
    </source>
</evidence>
<accession>A0ABQ4FMG0</accession>
<gene>
    <name evidence="2" type="ORF">Mam01_61210</name>
</gene>
<dbReference type="EMBL" id="BOOB01000053">
    <property type="protein sequence ID" value="GIH35957.1"/>
    <property type="molecule type" value="Genomic_DNA"/>
</dbReference>
<feature type="transmembrane region" description="Helical" evidence="1">
    <location>
        <begin position="12"/>
        <end position="31"/>
    </location>
</feature>
<keyword evidence="1" id="KW-1133">Transmembrane helix</keyword>
<sequence length="67" mass="6924">MARRRVTGREVAFAVLCGTGTVLVITVVAVLNQGTVAGGLAAGIIPGILIASVMIIADMFRDRPSEK</sequence>
<proteinExistence type="predicted"/>
<comment type="caution">
    <text evidence="2">The sequence shown here is derived from an EMBL/GenBank/DDBJ whole genome shotgun (WGS) entry which is preliminary data.</text>
</comment>
<keyword evidence="1" id="KW-0472">Membrane</keyword>
<evidence type="ECO:0000256" key="1">
    <source>
        <dbReference type="SAM" id="Phobius"/>
    </source>
</evidence>
<evidence type="ECO:0000313" key="3">
    <source>
        <dbReference type="Proteomes" id="UP000651728"/>
    </source>
</evidence>